<name>A0A9N9JGH7_9GLOM</name>
<keyword evidence="3" id="KW-0863">Zinc-finger</keyword>
<sequence length="95" mass="10784">DFGLRRKVLSMTADNASNMDACGDHLARMLKYYYDNTAFCRLRCAAHILNLAVVNGLSMIDASTKKARDFASHIRRSQHCLEELKKIFAMKGQPF</sequence>
<evidence type="ECO:0000256" key="2">
    <source>
        <dbReference type="ARBA" id="ARBA00022723"/>
    </source>
</evidence>
<accession>A0A9N9JGH7</accession>
<dbReference type="InterPro" id="IPR052035">
    <property type="entry name" value="ZnF_BED_domain_contain"/>
</dbReference>
<dbReference type="AlphaFoldDB" id="A0A9N9JGH7"/>
<keyword evidence="2" id="KW-0479">Metal-binding</keyword>
<evidence type="ECO:0000256" key="3">
    <source>
        <dbReference type="ARBA" id="ARBA00022771"/>
    </source>
</evidence>
<dbReference type="InterPro" id="IPR012337">
    <property type="entry name" value="RNaseH-like_sf"/>
</dbReference>
<evidence type="ECO:0000313" key="7">
    <source>
        <dbReference type="Proteomes" id="UP000789396"/>
    </source>
</evidence>
<dbReference type="PANTHER" id="PTHR46481">
    <property type="entry name" value="ZINC FINGER BED DOMAIN-CONTAINING PROTEIN 4"/>
    <property type="match status" value="1"/>
</dbReference>
<keyword evidence="4" id="KW-0862">Zinc</keyword>
<gene>
    <name evidence="6" type="ORF">RFULGI_LOCUS15765</name>
</gene>
<keyword evidence="7" id="KW-1185">Reference proteome</keyword>
<comment type="caution">
    <text evidence="6">The sequence shown here is derived from an EMBL/GenBank/DDBJ whole genome shotgun (WGS) entry which is preliminary data.</text>
</comment>
<evidence type="ECO:0000256" key="1">
    <source>
        <dbReference type="ARBA" id="ARBA00004123"/>
    </source>
</evidence>
<evidence type="ECO:0000256" key="5">
    <source>
        <dbReference type="ARBA" id="ARBA00023242"/>
    </source>
</evidence>
<keyword evidence="5" id="KW-0539">Nucleus</keyword>
<dbReference type="GO" id="GO:0005634">
    <property type="term" value="C:nucleus"/>
    <property type="evidence" value="ECO:0007669"/>
    <property type="project" value="UniProtKB-SubCell"/>
</dbReference>
<dbReference type="OrthoDB" id="2428700at2759"/>
<evidence type="ECO:0000256" key="4">
    <source>
        <dbReference type="ARBA" id="ARBA00022833"/>
    </source>
</evidence>
<comment type="subcellular location">
    <subcellularLocation>
        <location evidence="1">Nucleus</location>
    </subcellularLocation>
</comment>
<organism evidence="6 7">
    <name type="scientific">Racocetra fulgida</name>
    <dbReference type="NCBI Taxonomy" id="60492"/>
    <lineage>
        <taxon>Eukaryota</taxon>
        <taxon>Fungi</taxon>
        <taxon>Fungi incertae sedis</taxon>
        <taxon>Mucoromycota</taxon>
        <taxon>Glomeromycotina</taxon>
        <taxon>Glomeromycetes</taxon>
        <taxon>Diversisporales</taxon>
        <taxon>Gigasporaceae</taxon>
        <taxon>Racocetra</taxon>
    </lineage>
</organism>
<protein>
    <submittedName>
        <fullName evidence="6">7182_t:CDS:1</fullName>
    </submittedName>
</protein>
<dbReference type="EMBL" id="CAJVPZ010052293">
    <property type="protein sequence ID" value="CAG8780382.1"/>
    <property type="molecule type" value="Genomic_DNA"/>
</dbReference>
<evidence type="ECO:0000313" key="6">
    <source>
        <dbReference type="EMBL" id="CAG8780382.1"/>
    </source>
</evidence>
<dbReference type="PANTHER" id="PTHR46481:SF10">
    <property type="entry name" value="ZINC FINGER BED DOMAIN-CONTAINING PROTEIN 39"/>
    <property type="match status" value="1"/>
</dbReference>
<dbReference type="SUPFAM" id="SSF53098">
    <property type="entry name" value="Ribonuclease H-like"/>
    <property type="match status" value="1"/>
</dbReference>
<feature type="non-terminal residue" evidence="6">
    <location>
        <position position="1"/>
    </location>
</feature>
<reference evidence="6" key="1">
    <citation type="submission" date="2021-06" db="EMBL/GenBank/DDBJ databases">
        <authorList>
            <person name="Kallberg Y."/>
            <person name="Tangrot J."/>
            <person name="Rosling A."/>
        </authorList>
    </citation>
    <scope>NUCLEOTIDE SEQUENCE</scope>
    <source>
        <strain evidence="6">IN212</strain>
    </source>
</reference>
<dbReference type="Proteomes" id="UP000789396">
    <property type="component" value="Unassembled WGS sequence"/>
</dbReference>
<proteinExistence type="predicted"/>
<dbReference type="GO" id="GO:0008270">
    <property type="term" value="F:zinc ion binding"/>
    <property type="evidence" value="ECO:0007669"/>
    <property type="project" value="UniProtKB-KW"/>
</dbReference>